<dbReference type="PANTHER" id="PTHR39200">
    <property type="entry name" value="HYPOTHETICAL EXPORTED PROTEIN"/>
    <property type="match status" value="1"/>
</dbReference>
<dbReference type="Proteomes" id="UP001200642">
    <property type="component" value="Unassembled WGS sequence"/>
</dbReference>
<feature type="domain" description="Putative auto-transporter adhesin head GIN" evidence="3">
    <location>
        <begin position="40"/>
        <end position="224"/>
    </location>
</feature>
<proteinExistence type="predicted"/>
<dbReference type="EMBL" id="JAIRBC010000002">
    <property type="protein sequence ID" value="MCG2459571.1"/>
    <property type="molecule type" value="Genomic_DNA"/>
</dbReference>
<evidence type="ECO:0000256" key="2">
    <source>
        <dbReference type="SAM" id="SignalP"/>
    </source>
</evidence>
<feature type="signal peptide" evidence="2">
    <location>
        <begin position="1"/>
        <end position="19"/>
    </location>
</feature>
<dbReference type="Gene3D" id="2.160.20.120">
    <property type="match status" value="1"/>
</dbReference>
<feature type="region of interest" description="Disordered" evidence="1">
    <location>
        <begin position="214"/>
        <end position="240"/>
    </location>
</feature>
<feature type="compositionally biased region" description="Polar residues" evidence="1">
    <location>
        <begin position="230"/>
        <end position="240"/>
    </location>
</feature>
<accession>A0AAE3JN70</accession>
<evidence type="ECO:0000259" key="3">
    <source>
        <dbReference type="Pfam" id="PF10988"/>
    </source>
</evidence>
<sequence>MKKIQLLGLALLFTAATHAQWSKKINGNGNVVTIDRTTADYDALEVSGSFDVELVVGKEGKLSLTGEENLLQYIVTEVKNGNLIIKTEKGIYISPSHNKGISLRIPVETIDAVSLSGSGDIVGRTKIRTDNFKTALSGSGDVTLDVEANSVVVSMSGSGDIVLKGKSTNIKINVSGSGDIDTYGLAADHVDASISGSADVDVTANQSLKVRVSGSGDISYRGNPQKIDTKSSGSGDISKR</sequence>
<protein>
    <submittedName>
        <fullName evidence="4">DUF2807 domain-containing protein</fullName>
    </submittedName>
</protein>
<evidence type="ECO:0000313" key="5">
    <source>
        <dbReference type="Proteomes" id="UP001200642"/>
    </source>
</evidence>
<dbReference type="AlphaFoldDB" id="A0AAE3JN70"/>
<keyword evidence="5" id="KW-1185">Reference proteome</keyword>
<evidence type="ECO:0000256" key="1">
    <source>
        <dbReference type="SAM" id="MobiDB-lite"/>
    </source>
</evidence>
<reference evidence="4" key="1">
    <citation type="submission" date="2023-02" db="EMBL/GenBank/DDBJ databases">
        <title>Genome of Flavobacteriaceae gen. nov. sp. strain F89.</title>
        <authorList>
            <person name="Wang Y."/>
        </authorList>
    </citation>
    <scope>NUCLEOTIDE SEQUENCE</scope>
    <source>
        <strain evidence="4">F89</strain>
    </source>
</reference>
<gene>
    <name evidence="4" type="ORF">K8352_02280</name>
</gene>
<dbReference type="Pfam" id="PF10988">
    <property type="entry name" value="DUF2807"/>
    <property type="match status" value="1"/>
</dbReference>
<keyword evidence="2" id="KW-0732">Signal</keyword>
<dbReference type="RefSeq" id="WP_317900713.1">
    <property type="nucleotide sequence ID" value="NZ_JAIRBC010000002.1"/>
</dbReference>
<evidence type="ECO:0000313" key="4">
    <source>
        <dbReference type="EMBL" id="MCG2459571.1"/>
    </source>
</evidence>
<organism evidence="4 5">
    <name type="scientific">Cerina litoralis</name>
    <dbReference type="NCBI Taxonomy" id="2874477"/>
    <lineage>
        <taxon>Bacteria</taxon>
        <taxon>Pseudomonadati</taxon>
        <taxon>Bacteroidota</taxon>
        <taxon>Flavobacteriia</taxon>
        <taxon>Flavobacteriales</taxon>
        <taxon>Flavobacteriaceae</taxon>
        <taxon>Cerina</taxon>
    </lineage>
</organism>
<dbReference type="InterPro" id="IPR021255">
    <property type="entry name" value="DUF2807"/>
</dbReference>
<dbReference type="PANTHER" id="PTHR39200:SF1">
    <property type="entry name" value="AUTO-TRANSPORTER ADHESIN HEAD GIN DOMAIN-CONTAINING PROTEIN-RELATED"/>
    <property type="match status" value="1"/>
</dbReference>
<comment type="caution">
    <text evidence="4">The sequence shown here is derived from an EMBL/GenBank/DDBJ whole genome shotgun (WGS) entry which is preliminary data.</text>
</comment>
<feature type="chain" id="PRO_5042066786" evidence="2">
    <location>
        <begin position="20"/>
        <end position="240"/>
    </location>
</feature>
<name>A0AAE3JN70_9FLAO</name>